<proteinExistence type="predicted"/>
<dbReference type="OrthoDB" id="364553at2759"/>
<dbReference type="eggNOG" id="ENOG502SEBE">
    <property type="taxonomic scope" value="Eukaryota"/>
</dbReference>
<dbReference type="KEGG" id="beq:BEWA_018660"/>
<organism evidence="1 2">
    <name type="scientific">Theileria equi strain WA</name>
    <dbReference type="NCBI Taxonomy" id="1537102"/>
    <lineage>
        <taxon>Eukaryota</taxon>
        <taxon>Sar</taxon>
        <taxon>Alveolata</taxon>
        <taxon>Apicomplexa</taxon>
        <taxon>Aconoidasida</taxon>
        <taxon>Piroplasmida</taxon>
        <taxon>Theileriidae</taxon>
        <taxon>Theileria</taxon>
    </lineage>
</organism>
<evidence type="ECO:0000313" key="2">
    <source>
        <dbReference type="Proteomes" id="UP000031512"/>
    </source>
</evidence>
<dbReference type="VEuPathDB" id="PiroplasmaDB:BEWA_018660"/>
<keyword evidence="2" id="KW-1185">Reference proteome</keyword>
<dbReference type="EMBL" id="CP001669">
    <property type="protein sequence ID" value="AFZ79021.1"/>
    <property type="molecule type" value="Genomic_DNA"/>
</dbReference>
<dbReference type="Proteomes" id="UP000031512">
    <property type="component" value="Chromosome 1"/>
</dbReference>
<reference evidence="1 2" key="1">
    <citation type="journal article" date="2012" name="BMC Genomics">
        <title>Comparative genomic analysis and phylogenetic position of Theileria equi.</title>
        <authorList>
            <person name="Kappmeyer L.S."/>
            <person name="Thiagarajan M."/>
            <person name="Herndon D.R."/>
            <person name="Ramsay J.D."/>
            <person name="Caler E."/>
            <person name="Djikeng A."/>
            <person name="Gillespie J.J."/>
            <person name="Lau A.O."/>
            <person name="Roalson E.H."/>
            <person name="Silva J.C."/>
            <person name="Silva M.G."/>
            <person name="Suarez C.E."/>
            <person name="Ueti M.W."/>
            <person name="Nene V.M."/>
            <person name="Mealey R.H."/>
            <person name="Knowles D.P."/>
            <person name="Brayton K.A."/>
        </authorList>
    </citation>
    <scope>NUCLEOTIDE SEQUENCE [LARGE SCALE GENOMIC DNA]</scope>
    <source>
        <strain evidence="1 2">WA</strain>
    </source>
</reference>
<dbReference type="STRING" id="1537102.L0AVH4"/>
<name>L0AVH4_THEEQ</name>
<dbReference type="AlphaFoldDB" id="L0AVH4"/>
<dbReference type="GeneID" id="15807294"/>
<sequence>MPTHTSTYKTNRNEITVNSLFLSLIREECWFKKVGRPRPSIKRPIEEINPAELSIFKRSRNTENSIKTSDSPHGKGTVYKGLSSQLKLYHDFQWSKTSEYFWPARIGDYSPLSPDGEPLERQSKIGLDFWRWNRETAPLGYVPPLCTCKRTNDCISTLATYGNGFFSTGEYSVCDNDICRGLLYIPYSLLEIPLNRVISNGSEFATNVKVPDSTDIYCGNMKHTLILCTKHKEHEEACLTAIRESDVTPPIIYDVVKGHFLPYFKRYIPSSRFNTPTMAVEPIDSDVSDSEDYGIGQLFAVKQDYNSLSILKYDLTTKKTAPLDTNLRLRWKNTSGDDSDGCEESASLPDCNILSEENYIIYELIESFSSERRPLSFSLRSENNANMTHISNDGYEIGNINNILSDHYSDTEAAADNFETLDKRRLETLCILSTLDNFYT</sequence>
<evidence type="ECO:0000313" key="1">
    <source>
        <dbReference type="EMBL" id="AFZ79021.1"/>
    </source>
</evidence>
<accession>L0AVH4</accession>
<dbReference type="RefSeq" id="XP_004828687.1">
    <property type="nucleotide sequence ID" value="XM_004828630.1"/>
</dbReference>
<gene>
    <name evidence="1" type="ORF">BEWA_018660</name>
</gene>
<protein>
    <submittedName>
        <fullName evidence="1">Uncharacterized protein</fullName>
    </submittedName>
</protein>